<dbReference type="SFLD" id="SFLDG01129">
    <property type="entry name" value="C1.5:_HAD__Beta-PGM__Phosphata"/>
    <property type="match status" value="1"/>
</dbReference>
<dbReference type="InterPro" id="IPR006439">
    <property type="entry name" value="HAD-SF_hydro_IA"/>
</dbReference>
<dbReference type="PANTHER" id="PTHR43611">
    <property type="entry name" value="ALPHA-D-GLUCOSE 1-PHOSPHATE PHOSPHATASE"/>
    <property type="match status" value="1"/>
</dbReference>
<dbReference type="InterPro" id="IPR023214">
    <property type="entry name" value="HAD_sf"/>
</dbReference>
<dbReference type="Proteomes" id="UP000051096">
    <property type="component" value="Unassembled WGS sequence"/>
</dbReference>
<evidence type="ECO:0000313" key="1">
    <source>
        <dbReference type="EMBL" id="KPK68139.1"/>
    </source>
</evidence>
<feature type="non-terminal residue" evidence="1">
    <location>
        <position position="202"/>
    </location>
</feature>
<evidence type="ECO:0008006" key="3">
    <source>
        <dbReference type="Google" id="ProtNLM"/>
    </source>
</evidence>
<dbReference type="SUPFAM" id="SSF56784">
    <property type="entry name" value="HAD-like"/>
    <property type="match status" value="1"/>
</dbReference>
<dbReference type="Pfam" id="PF00702">
    <property type="entry name" value="Hydrolase"/>
    <property type="match status" value="1"/>
</dbReference>
<accession>A0A0S8G7L2</accession>
<dbReference type="PRINTS" id="PR00413">
    <property type="entry name" value="HADHALOGNASE"/>
</dbReference>
<proteinExistence type="predicted"/>
<dbReference type="EMBL" id="LJUO01000182">
    <property type="protein sequence ID" value="KPK68139.1"/>
    <property type="molecule type" value="Genomic_DNA"/>
</dbReference>
<dbReference type="Gene3D" id="3.40.50.1000">
    <property type="entry name" value="HAD superfamily/HAD-like"/>
    <property type="match status" value="1"/>
</dbReference>
<evidence type="ECO:0000313" key="2">
    <source>
        <dbReference type="Proteomes" id="UP000051096"/>
    </source>
</evidence>
<comment type="caution">
    <text evidence="1">The sequence shown here is derived from an EMBL/GenBank/DDBJ whole genome shotgun (WGS) entry which is preliminary data.</text>
</comment>
<dbReference type="SFLD" id="SFLDS00003">
    <property type="entry name" value="Haloacid_Dehalogenase"/>
    <property type="match status" value="1"/>
</dbReference>
<dbReference type="AlphaFoldDB" id="A0A0S8G7L2"/>
<reference evidence="1 2" key="1">
    <citation type="journal article" date="2015" name="Microbiome">
        <title>Genomic resolution of linkages in carbon, nitrogen, and sulfur cycling among widespread estuary sediment bacteria.</title>
        <authorList>
            <person name="Baker B.J."/>
            <person name="Lazar C.S."/>
            <person name="Teske A.P."/>
            <person name="Dick G.J."/>
        </authorList>
    </citation>
    <scope>NUCLEOTIDE SEQUENCE [LARGE SCALE GENOMIC DNA]</scope>
    <source>
        <strain evidence="1">SM23_60</strain>
    </source>
</reference>
<dbReference type="InterPro" id="IPR023198">
    <property type="entry name" value="PGP-like_dom2"/>
</dbReference>
<dbReference type="Gene3D" id="1.10.150.240">
    <property type="entry name" value="Putative phosphatase, domain 2"/>
    <property type="match status" value="1"/>
</dbReference>
<dbReference type="NCBIfam" id="TIGR01509">
    <property type="entry name" value="HAD-SF-IA-v3"/>
    <property type="match status" value="1"/>
</dbReference>
<sequence length="202" mass="23480">MRTYRAMIFDCGGVIFHCSFDNAFKHWAAVTRRDVDEIKSKFDFDDRFQEFERGEISSGLFRQITMDKLELKMSDEEFDAGWNSIYIELVPGIEQLLHVLTSMYRIVALTNTNAIHAHMWRILCSSVLKHFEKVFSSHEIGARKPEKKAYETVLNYLGLNPQNTIFFDDNPEFVQAAAAMNITSIQVTSFKQMTDEMRKRGI</sequence>
<dbReference type="CDD" id="cd02603">
    <property type="entry name" value="HAD_sEH-N_like"/>
    <property type="match status" value="1"/>
</dbReference>
<dbReference type="PANTHER" id="PTHR43611:SF3">
    <property type="entry name" value="FLAVIN MONONUCLEOTIDE HYDROLASE 1, CHLOROPLATIC"/>
    <property type="match status" value="1"/>
</dbReference>
<protein>
    <recommendedName>
        <fullName evidence="3">Haloacid dehalogenase</fullName>
    </recommendedName>
</protein>
<gene>
    <name evidence="1" type="ORF">AMJ87_12330</name>
</gene>
<organism evidence="1 2">
    <name type="scientific">candidate division WOR_3 bacterium SM23_60</name>
    <dbReference type="NCBI Taxonomy" id="1703780"/>
    <lineage>
        <taxon>Bacteria</taxon>
        <taxon>Bacteria division WOR-3</taxon>
    </lineage>
</organism>
<name>A0A0S8G7L2_UNCW3</name>
<dbReference type="InterPro" id="IPR036412">
    <property type="entry name" value="HAD-like_sf"/>
</dbReference>